<dbReference type="InterPro" id="IPR052526">
    <property type="entry name" value="HTH-type_Bedaq_tolerance"/>
</dbReference>
<evidence type="ECO:0000313" key="5">
    <source>
        <dbReference type="EMBL" id="MFD1234845.1"/>
    </source>
</evidence>
<protein>
    <submittedName>
        <fullName evidence="5">MarR family winged helix-turn-helix transcriptional regulator</fullName>
    </submittedName>
</protein>
<keyword evidence="3" id="KW-0804">Transcription</keyword>
<evidence type="ECO:0000256" key="2">
    <source>
        <dbReference type="ARBA" id="ARBA00023125"/>
    </source>
</evidence>
<gene>
    <name evidence="5" type="ORF">ACFQ34_16250</name>
</gene>
<dbReference type="RefSeq" id="WP_013678139.1">
    <property type="nucleotide sequence ID" value="NZ_BAABKS010000029.1"/>
</dbReference>
<dbReference type="InterPro" id="IPR036390">
    <property type="entry name" value="WH_DNA-bd_sf"/>
</dbReference>
<feature type="domain" description="HTH marR-type" evidence="4">
    <location>
        <begin position="34"/>
        <end position="168"/>
    </location>
</feature>
<name>A0ABW3VKJ8_9PSEU</name>
<sequence>MNGFRPPSPDAEPGAGGLAPAAVGDAGVLDIDGADRIGTGLVRLVRLIERAYALHQIEHPDGVERATYVLLVHLVKDGPYRSRALADAVHSDPSTVSRQVAHLVRLGLVERVTDPDDGRAVLLVATDEGRRVFAENRRLRNEGIARMLADWPAADRDRFADLLTRFADEMEKTRAAEGPPGAAGRR</sequence>
<dbReference type="InterPro" id="IPR036388">
    <property type="entry name" value="WH-like_DNA-bd_sf"/>
</dbReference>
<reference evidence="6" key="1">
    <citation type="journal article" date="2019" name="Int. J. Syst. Evol. Microbiol.">
        <title>The Global Catalogue of Microorganisms (GCM) 10K type strain sequencing project: providing services to taxonomists for standard genome sequencing and annotation.</title>
        <authorList>
            <consortium name="The Broad Institute Genomics Platform"/>
            <consortium name="The Broad Institute Genome Sequencing Center for Infectious Disease"/>
            <person name="Wu L."/>
            <person name="Ma J."/>
        </authorList>
    </citation>
    <scope>NUCLEOTIDE SEQUENCE [LARGE SCALE GENOMIC DNA]</scope>
    <source>
        <strain evidence="6">CCUG 49018</strain>
    </source>
</reference>
<dbReference type="SMART" id="SM00347">
    <property type="entry name" value="HTH_MARR"/>
    <property type="match status" value="1"/>
</dbReference>
<dbReference type="Proteomes" id="UP001597182">
    <property type="component" value="Unassembled WGS sequence"/>
</dbReference>
<dbReference type="Gene3D" id="1.10.10.10">
    <property type="entry name" value="Winged helix-like DNA-binding domain superfamily/Winged helix DNA-binding domain"/>
    <property type="match status" value="1"/>
</dbReference>
<dbReference type="Pfam" id="PF01047">
    <property type="entry name" value="MarR"/>
    <property type="match status" value="1"/>
</dbReference>
<proteinExistence type="predicted"/>
<keyword evidence="6" id="KW-1185">Reference proteome</keyword>
<dbReference type="PROSITE" id="PS50995">
    <property type="entry name" value="HTH_MARR_2"/>
    <property type="match status" value="1"/>
</dbReference>
<accession>A0ABW3VKJ8</accession>
<dbReference type="InterPro" id="IPR000835">
    <property type="entry name" value="HTH_MarR-typ"/>
</dbReference>
<dbReference type="SUPFAM" id="SSF46785">
    <property type="entry name" value="Winged helix' DNA-binding domain"/>
    <property type="match status" value="1"/>
</dbReference>
<organism evidence="5 6">
    <name type="scientific">Pseudonocardia benzenivorans</name>
    <dbReference type="NCBI Taxonomy" id="228005"/>
    <lineage>
        <taxon>Bacteria</taxon>
        <taxon>Bacillati</taxon>
        <taxon>Actinomycetota</taxon>
        <taxon>Actinomycetes</taxon>
        <taxon>Pseudonocardiales</taxon>
        <taxon>Pseudonocardiaceae</taxon>
        <taxon>Pseudonocardia</taxon>
    </lineage>
</organism>
<dbReference type="InterPro" id="IPR023187">
    <property type="entry name" value="Tscrpt_reg_MarR-type_CS"/>
</dbReference>
<dbReference type="PANTHER" id="PTHR39515">
    <property type="entry name" value="CONSERVED PROTEIN"/>
    <property type="match status" value="1"/>
</dbReference>
<comment type="caution">
    <text evidence="5">The sequence shown here is derived from an EMBL/GenBank/DDBJ whole genome shotgun (WGS) entry which is preliminary data.</text>
</comment>
<dbReference type="PANTHER" id="PTHR39515:SF2">
    <property type="entry name" value="HTH-TYPE TRANSCRIPTIONAL REGULATOR RV0880"/>
    <property type="match status" value="1"/>
</dbReference>
<evidence type="ECO:0000313" key="6">
    <source>
        <dbReference type="Proteomes" id="UP001597182"/>
    </source>
</evidence>
<keyword evidence="1" id="KW-0805">Transcription regulation</keyword>
<evidence type="ECO:0000259" key="4">
    <source>
        <dbReference type="PROSITE" id="PS50995"/>
    </source>
</evidence>
<evidence type="ECO:0000256" key="1">
    <source>
        <dbReference type="ARBA" id="ARBA00023015"/>
    </source>
</evidence>
<dbReference type="PROSITE" id="PS01117">
    <property type="entry name" value="HTH_MARR_1"/>
    <property type="match status" value="1"/>
</dbReference>
<dbReference type="EMBL" id="JBHTMB010000141">
    <property type="protein sequence ID" value="MFD1234845.1"/>
    <property type="molecule type" value="Genomic_DNA"/>
</dbReference>
<keyword evidence="2" id="KW-0238">DNA-binding</keyword>
<evidence type="ECO:0000256" key="3">
    <source>
        <dbReference type="ARBA" id="ARBA00023163"/>
    </source>
</evidence>